<evidence type="ECO:0000313" key="14">
    <source>
        <dbReference type="EMBL" id="MBP1905396.1"/>
    </source>
</evidence>
<evidence type="ECO:0000256" key="2">
    <source>
        <dbReference type="ARBA" id="ARBA00022475"/>
    </source>
</evidence>
<dbReference type="InterPro" id="IPR004089">
    <property type="entry name" value="MCPsignal_dom"/>
</dbReference>
<dbReference type="PANTHER" id="PTHR32089:SF114">
    <property type="entry name" value="METHYL-ACCEPTING CHEMOTAXIS PROTEIN MCPB"/>
    <property type="match status" value="1"/>
</dbReference>
<evidence type="ECO:0000256" key="9">
    <source>
        <dbReference type="ARBA" id="ARBA00029447"/>
    </source>
</evidence>
<dbReference type="EMBL" id="JAGGKG010000008">
    <property type="protein sequence ID" value="MBP1905396.1"/>
    <property type="molecule type" value="Genomic_DNA"/>
</dbReference>
<feature type="domain" description="HAMP" evidence="13">
    <location>
        <begin position="319"/>
        <end position="371"/>
    </location>
</feature>
<dbReference type="SMART" id="SM00283">
    <property type="entry name" value="MA"/>
    <property type="match status" value="1"/>
</dbReference>
<dbReference type="SMART" id="SM00304">
    <property type="entry name" value="HAMP"/>
    <property type="match status" value="2"/>
</dbReference>
<dbReference type="CDD" id="cd18773">
    <property type="entry name" value="PDC1_HK_sensor"/>
    <property type="match status" value="1"/>
</dbReference>
<keyword evidence="5 11" id="KW-0812">Transmembrane</keyword>
<dbReference type="SUPFAM" id="SSF103190">
    <property type="entry name" value="Sensory domain-like"/>
    <property type="match status" value="1"/>
</dbReference>
<comment type="caution">
    <text evidence="14">The sequence shown here is derived from an EMBL/GenBank/DDBJ whole genome shotgun (WGS) entry which is preliminary data.</text>
</comment>
<reference evidence="14 15" key="1">
    <citation type="submission" date="2021-03" db="EMBL/GenBank/DDBJ databases">
        <title>Genomic Encyclopedia of Type Strains, Phase IV (KMG-IV): sequencing the most valuable type-strain genomes for metagenomic binning, comparative biology and taxonomic classification.</title>
        <authorList>
            <person name="Goeker M."/>
        </authorList>
    </citation>
    <scope>NUCLEOTIDE SEQUENCE [LARGE SCALE GENOMIC DNA]</scope>
    <source>
        <strain evidence="14 15">DSM 14349</strain>
    </source>
</reference>
<dbReference type="InterPro" id="IPR029151">
    <property type="entry name" value="Sensor-like_sf"/>
</dbReference>
<comment type="similarity">
    <text evidence="9">Belongs to the methyl-accepting chemotaxis (MCP) protein family.</text>
</comment>
<evidence type="ECO:0000313" key="15">
    <source>
        <dbReference type="Proteomes" id="UP001519272"/>
    </source>
</evidence>
<proteinExistence type="inferred from homology"/>
<evidence type="ECO:0000256" key="8">
    <source>
        <dbReference type="ARBA" id="ARBA00023224"/>
    </source>
</evidence>
<organism evidence="14 15">
    <name type="scientific">Paenibacillus turicensis</name>
    <dbReference type="NCBI Taxonomy" id="160487"/>
    <lineage>
        <taxon>Bacteria</taxon>
        <taxon>Bacillati</taxon>
        <taxon>Bacillota</taxon>
        <taxon>Bacilli</taxon>
        <taxon>Bacillales</taxon>
        <taxon>Paenibacillaceae</taxon>
        <taxon>Paenibacillus</taxon>
    </lineage>
</organism>
<keyword evidence="15" id="KW-1185">Reference proteome</keyword>
<dbReference type="Gene3D" id="1.10.287.950">
    <property type="entry name" value="Methyl-accepting chemotaxis protein"/>
    <property type="match status" value="1"/>
</dbReference>
<evidence type="ECO:0000256" key="1">
    <source>
        <dbReference type="ARBA" id="ARBA00004651"/>
    </source>
</evidence>
<keyword evidence="8 10" id="KW-0807">Transducer</keyword>
<evidence type="ECO:0000256" key="11">
    <source>
        <dbReference type="SAM" id="Phobius"/>
    </source>
</evidence>
<name>A0ABS4FS39_9BACL</name>
<keyword evidence="3" id="KW-0488">Methylation</keyword>
<sequence length="676" mass="73858">MTKIKKEQKRREFKTKNHKRKRLNIRFNDFKVKMVMVTAAILLIPSLTIGFLASNSAKTGIETQLKQSTSQSVTSINELINTMMRPKVHDAEYFAKGINYEKIMNEREDVLKSFNEYLTLHPEVSEIYFATKEGEYINFPIKEMPSDYDPRTRPWYEPAINAKGKAVINQPYLSIGTEQMVTSITAEAADGSGVIGIDLDLSNFKSQVETIKIGEEGYAILLDKNKHYILHPTFEAGREVKEEFNLKMYEADKNAYDFPFQGEAKYLQYTTNELTGWKIAGTLYYSETDSIMNTITFTTMMAAGICLVIGGLFIFFMIRSIVKPIALLVKQAGYVSEGDLTQEIVVKSEDEIGQLGMAFQSMQGKLRLLIQDVNTSAEHVATSSGELTMSAEQTSRASEQVSEAVQEIASGAEKQTIGLEQNSNALEEIANGVTLIAERSSAVADLARLSSAQAEEGGKSLQQAGDQMQSIYESVATSNETLQILYKRSQEIGDITQAISEIANQTNLLALNAAIEAARAGEHGSGFAVVADEVRKLAEQSASSTKQISALISLVQHDTGSAVQMMNKVTDEVQEGLTITGVTTEKLEGTLANIKETTPQIEEIAATAQQISASVQQITSTANELASIAVGNAATSEEVAASAEEQLASMEEISASAQTLSDMAAQLKKTIGAFKI</sequence>
<feature type="domain" description="Methyl-accepting transducer" evidence="12">
    <location>
        <begin position="390"/>
        <end position="626"/>
    </location>
</feature>
<evidence type="ECO:0000256" key="3">
    <source>
        <dbReference type="ARBA" id="ARBA00022481"/>
    </source>
</evidence>
<dbReference type="Proteomes" id="UP001519272">
    <property type="component" value="Unassembled WGS sequence"/>
</dbReference>
<protein>
    <submittedName>
        <fullName evidence="14">Methyl-accepting chemotaxis protein</fullName>
    </submittedName>
</protein>
<gene>
    <name evidence="14" type="ORF">J2Z32_002026</name>
</gene>
<evidence type="ECO:0000256" key="4">
    <source>
        <dbReference type="ARBA" id="ARBA00022500"/>
    </source>
</evidence>
<dbReference type="PROSITE" id="PS50111">
    <property type="entry name" value="CHEMOTAXIS_TRANSDUC_2"/>
    <property type="match status" value="1"/>
</dbReference>
<evidence type="ECO:0000256" key="7">
    <source>
        <dbReference type="ARBA" id="ARBA00023136"/>
    </source>
</evidence>
<evidence type="ECO:0000256" key="10">
    <source>
        <dbReference type="PROSITE-ProRule" id="PRU00284"/>
    </source>
</evidence>
<dbReference type="Pfam" id="PF02743">
    <property type="entry name" value="dCache_1"/>
    <property type="match status" value="1"/>
</dbReference>
<evidence type="ECO:0000256" key="5">
    <source>
        <dbReference type="ARBA" id="ARBA00022692"/>
    </source>
</evidence>
<dbReference type="CDD" id="cd06225">
    <property type="entry name" value="HAMP"/>
    <property type="match status" value="1"/>
</dbReference>
<keyword evidence="7 11" id="KW-0472">Membrane</keyword>
<dbReference type="RefSeq" id="WP_210089022.1">
    <property type="nucleotide sequence ID" value="NZ_JAGGKG010000008.1"/>
</dbReference>
<dbReference type="Pfam" id="PF00672">
    <property type="entry name" value="HAMP"/>
    <property type="match status" value="1"/>
</dbReference>
<keyword evidence="6 11" id="KW-1133">Transmembrane helix</keyword>
<dbReference type="InterPro" id="IPR033479">
    <property type="entry name" value="dCache_1"/>
</dbReference>
<keyword evidence="4" id="KW-0145">Chemotaxis</keyword>
<dbReference type="Gene3D" id="6.10.340.10">
    <property type="match status" value="1"/>
</dbReference>
<dbReference type="InterPro" id="IPR003660">
    <property type="entry name" value="HAMP_dom"/>
</dbReference>
<evidence type="ECO:0000256" key="6">
    <source>
        <dbReference type="ARBA" id="ARBA00022989"/>
    </source>
</evidence>
<dbReference type="PANTHER" id="PTHR32089">
    <property type="entry name" value="METHYL-ACCEPTING CHEMOTAXIS PROTEIN MCPB"/>
    <property type="match status" value="1"/>
</dbReference>
<dbReference type="SUPFAM" id="SSF58104">
    <property type="entry name" value="Methyl-accepting chemotaxis protein (MCP) signaling domain"/>
    <property type="match status" value="1"/>
</dbReference>
<dbReference type="CDD" id="cd11386">
    <property type="entry name" value="MCP_signal"/>
    <property type="match status" value="1"/>
</dbReference>
<dbReference type="PROSITE" id="PS50885">
    <property type="entry name" value="HAMP"/>
    <property type="match status" value="1"/>
</dbReference>
<dbReference type="CDD" id="cd12912">
    <property type="entry name" value="PDC2_MCP_like"/>
    <property type="match status" value="1"/>
</dbReference>
<accession>A0ABS4FS39</accession>
<comment type="subcellular location">
    <subcellularLocation>
        <location evidence="1">Cell membrane</location>
        <topology evidence="1">Multi-pass membrane protein</topology>
    </subcellularLocation>
</comment>
<dbReference type="Gene3D" id="3.30.450.20">
    <property type="entry name" value="PAS domain"/>
    <property type="match status" value="2"/>
</dbReference>
<feature type="transmembrane region" description="Helical" evidence="11">
    <location>
        <begin position="295"/>
        <end position="318"/>
    </location>
</feature>
<evidence type="ECO:0000259" key="13">
    <source>
        <dbReference type="PROSITE" id="PS50885"/>
    </source>
</evidence>
<keyword evidence="2" id="KW-1003">Cell membrane</keyword>
<evidence type="ECO:0000259" key="12">
    <source>
        <dbReference type="PROSITE" id="PS50111"/>
    </source>
</evidence>
<dbReference type="Pfam" id="PF00015">
    <property type="entry name" value="MCPsignal"/>
    <property type="match status" value="1"/>
</dbReference>